<accession>A0A2K2UC26</accession>
<dbReference type="PANTHER" id="PTHR35848:SF6">
    <property type="entry name" value="CUPIN TYPE-2 DOMAIN-CONTAINING PROTEIN"/>
    <property type="match status" value="1"/>
</dbReference>
<evidence type="ECO:0000259" key="2">
    <source>
        <dbReference type="Pfam" id="PF07883"/>
    </source>
</evidence>
<evidence type="ECO:0000313" key="4">
    <source>
        <dbReference type="Proteomes" id="UP000236197"/>
    </source>
</evidence>
<dbReference type="GO" id="GO:0046872">
    <property type="term" value="F:metal ion binding"/>
    <property type="evidence" value="ECO:0007669"/>
    <property type="project" value="UniProtKB-KW"/>
</dbReference>
<dbReference type="CDD" id="cd02221">
    <property type="entry name" value="cupin_TM1287-like"/>
    <property type="match status" value="1"/>
</dbReference>
<gene>
    <name evidence="3" type="ORF">C2L71_04925</name>
</gene>
<feature type="domain" description="Cupin type-2" evidence="2">
    <location>
        <begin position="40"/>
        <end position="106"/>
    </location>
</feature>
<protein>
    <submittedName>
        <fullName evidence="3">Cupin domain-containing protein</fullName>
    </submittedName>
</protein>
<dbReference type="SUPFAM" id="SSF51182">
    <property type="entry name" value="RmlC-like cupins"/>
    <property type="match status" value="1"/>
</dbReference>
<dbReference type="Proteomes" id="UP000236197">
    <property type="component" value="Unassembled WGS sequence"/>
</dbReference>
<dbReference type="Gene3D" id="2.60.120.10">
    <property type="entry name" value="Jelly Rolls"/>
    <property type="match status" value="1"/>
</dbReference>
<comment type="caution">
    <text evidence="3">The sequence shown here is derived from an EMBL/GenBank/DDBJ whole genome shotgun (WGS) entry which is preliminary data.</text>
</comment>
<dbReference type="RefSeq" id="WP_103264675.1">
    <property type="nucleotide sequence ID" value="NZ_CABMLE010000004.1"/>
</dbReference>
<sequence>MSVTYTREIIDVTEGPRNYVKDVLVDPSCMGETCRLFAQLTVAPHSELPTHQHVGETEAYYILSGTGTYNDNGVERQVSAGAVTFCDDGESHGLVNDSDEPVVLIALIIGK</sequence>
<dbReference type="EMBL" id="PPEK01000004">
    <property type="protein sequence ID" value="PNV67873.1"/>
    <property type="molecule type" value="Genomic_DNA"/>
</dbReference>
<dbReference type="PANTHER" id="PTHR35848">
    <property type="entry name" value="OXALATE-BINDING PROTEIN"/>
    <property type="match status" value="1"/>
</dbReference>
<evidence type="ECO:0000256" key="1">
    <source>
        <dbReference type="ARBA" id="ARBA00022723"/>
    </source>
</evidence>
<reference evidence="4" key="1">
    <citation type="submission" date="2018-01" db="EMBL/GenBank/DDBJ databases">
        <title>Rubneribacter badeniensis gen. nov., sp. nov., and Colonibacter rubneri, gen. nov., sp. nov., WGS of new members of the Eggerthellaceae.</title>
        <authorList>
            <person name="Danylec N."/>
            <person name="Stoll D.A."/>
            <person name="Doetsch A."/>
            <person name="Kulling S.E."/>
            <person name="Huch M."/>
        </authorList>
    </citation>
    <scope>NUCLEOTIDE SEQUENCE [LARGE SCALE GENOMIC DNA]</scope>
    <source>
        <strain evidence="4">ResAG-96</strain>
    </source>
</reference>
<evidence type="ECO:0000313" key="3">
    <source>
        <dbReference type="EMBL" id="PNV67873.1"/>
    </source>
</evidence>
<dbReference type="AlphaFoldDB" id="A0A2K2UC26"/>
<dbReference type="InterPro" id="IPR013096">
    <property type="entry name" value="Cupin_2"/>
</dbReference>
<dbReference type="InterPro" id="IPR051610">
    <property type="entry name" value="GPI/OXD"/>
</dbReference>
<dbReference type="InterPro" id="IPR011051">
    <property type="entry name" value="RmlC_Cupin_sf"/>
</dbReference>
<keyword evidence="1" id="KW-0479">Metal-binding</keyword>
<proteinExistence type="predicted"/>
<dbReference type="InterPro" id="IPR014710">
    <property type="entry name" value="RmlC-like_jellyroll"/>
</dbReference>
<keyword evidence="4" id="KW-1185">Reference proteome</keyword>
<dbReference type="OrthoDB" id="9791637at2"/>
<name>A0A2K2UC26_9ACTN</name>
<organism evidence="3 4">
    <name type="scientific">Enteroscipio rubneri</name>
    <dbReference type="NCBI Taxonomy" id="2070686"/>
    <lineage>
        <taxon>Bacteria</taxon>
        <taxon>Bacillati</taxon>
        <taxon>Actinomycetota</taxon>
        <taxon>Coriobacteriia</taxon>
        <taxon>Eggerthellales</taxon>
        <taxon>Eggerthellaceae</taxon>
        <taxon>Enteroscipio</taxon>
    </lineage>
</organism>
<dbReference type="Pfam" id="PF07883">
    <property type="entry name" value="Cupin_2"/>
    <property type="match status" value="1"/>
</dbReference>